<evidence type="ECO:0000313" key="2">
    <source>
        <dbReference type="EMBL" id="KAI5312662.1"/>
    </source>
</evidence>
<dbReference type="AlphaFoldDB" id="A0AAD4UVP3"/>
<feature type="compositionally biased region" description="Polar residues" evidence="1">
    <location>
        <begin position="18"/>
        <end position="34"/>
    </location>
</feature>
<evidence type="ECO:0000313" key="3">
    <source>
        <dbReference type="Proteomes" id="UP001054821"/>
    </source>
</evidence>
<keyword evidence="3" id="KW-1185">Reference proteome</keyword>
<dbReference type="Proteomes" id="UP001054821">
    <property type="component" value="Chromosome 8"/>
</dbReference>
<reference evidence="2 3" key="1">
    <citation type="journal article" date="2022" name="G3 (Bethesda)">
        <title>Whole-genome sequence and methylome profiling of the almond [Prunus dulcis (Mill.) D.A. Webb] cultivar 'Nonpareil'.</title>
        <authorList>
            <person name="D'Amico-Willman K.M."/>
            <person name="Ouma W.Z."/>
            <person name="Meulia T."/>
            <person name="Sideli G.M."/>
            <person name="Gradziel T.M."/>
            <person name="Fresnedo-Ramirez J."/>
        </authorList>
    </citation>
    <scope>NUCLEOTIDE SEQUENCE [LARGE SCALE GENOMIC DNA]</scope>
    <source>
        <strain evidence="2">Clone GOH B32 T37-40</strain>
    </source>
</reference>
<feature type="compositionally biased region" description="Basic and acidic residues" evidence="1">
    <location>
        <begin position="73"/>
        <end position="83"/>
    </location>
</feature>
<feature type="region of interest" description="Disordered" evidence="1">
    <location>
        <begin position="15"/>
        <end position="83"/>
    </location>
</feature>
<gene>
    <name evidence="2" type="ORF">L3X38_041836</name>
</gene>
<protein>
    <submittedName>
        <fullName evidence="2">Uncharacterized protein</fullName>
    </submittedName>
</protein>
<name>A0AAD4UVP3_PRUDU</name>
<dbReference type="EMBL" id="JAJFAZ020000008">
    <property type="protein sequence ID" value="KAI5312662.1"/>
    <property type="molecule type" value="Genomic_DNA"/>
</dbReference>
<comment type="caution">
    <text evidence="2">The sequence shown here is derived from an EMBL/GenBank/DDBJ whole genome shotgun (WGS) entry which is preliminary data.</text>
</comment>
<evidence type="ECO:0000256" key="1">
    <source>
        <dbReference type="SAM" id="MobiDB-lite"/>
    </source>
</evidence>
<organism evidence="2 3">
    <name type="scientific">Prunus dulcis</name>
    <name type="common">Almond</name>
    <name type="synonym">Amygdalus dulcis</name>
    <dbReference type="NCBI Taxonomy" id="3755"/>
    <lineage>
        <taxon>Eukaryota</taxon>
        <taxon>Viridiplantae</taxon>
        <taxon>Streptophyta</taxon>
        <taxon>Embryophyta</taxon>
        <taxon>Tracheophyta</taxon>
        <taxon>Spermatophyta</taxon>
        <taxon>Magnoliopsida</taxon>
        <taxon>eudicotyledons</taxon>
        <taxon>Gunneridae</taxon>
        <taxon>Pentapetalae</taxon>
        <taxon>rosids</taxon>
        <taxon>fabids</taxon>
        <taxon>Rosales</taxon>
        <taxon>Rosaceae</taxon>
        <taxon>Amygdaloideae</taxon>
        <taxon>Amygdaleae</taxon>
        <taxon>Prunus</taxon>
    </lineage>
</organism>
<sequence>MQKSILATLAERQACAEATQSPRQIDQVDLSSDSKPTRRLLQMPLAEECPDQLAEDTTGSTKKFRSTLADGKGCADNRRPSSN</sequence>
<accession>A0AAD4UVP3</accession>
<proteinExistence type="predicted"/>